<evidence type="ECO:0000256" key="3">
    <source>
        <dbReference type="ARBA" id="ARBA00022722"/>
    </source>
</evidence>
<evidence type="ECO:0000256" key="5">
    <source>
        <dbReference type="ARBA" id="ARBA00022801"/>
    </source>
</evidence>
<dbReference type="InterPro" id="IPR029060">
    <property type="entry name" value="PIN-like_dom_sf"/>
</dbReference>
<sequence>MKNIVIDTCVFIHIVRDTITGKKCLEELEEYDEAANIIVSVVTKAELESFIGQNNWGKAKIEKLNILLEEITYIDISNADQLLMDSYTEIDAFSKGKTKDKSGNLLTGSAKKMGKNDLWIAATAYSLDIPLMTTDGDFDHLNKTLVDVIKIV</sequence>
<reference evidence="9 10" key="1">
    <citation type="submission" date="2020-09" db="EMBL/GenBank/DDBJ databases">
        <title>Echinicola sp. CAU 1574 isolated from sand of Sido Beach.</title>
        <authorList>
            <person name="Kim W."/>
        </authorList>
    </citation>
    <scope>NUCLEOTIDE SEQUENCE [LARGE SCALE GENOMIC DNA]</scope>
    <source>
        <strain evidence="9 10">CAU 1574</strain>
    </source>
</reference>
<evidence type="ECO:0000256" key="1">
    <source>
        <dbReference type="ARBA" id="ARBA00001946"/>
    </source>
</evidence>
<keyword evidence="10" id="KW-1185">Reference proteome</keyword>
<dbReference type="PANTHER" id="PTHR33653">
    <property type="entry name" value="RIBONUCLEASE VAPC2"/>
    <property type="match status" value="1"/>
</dbReference>
<keyword evidence="3" id="KW-0540">Nuclease</keyword>
<dbReference type="PANTHER" id="PTHR33653:SF1">
    <property type="entry name" value="RIBONUCLEASE VAPC2"/>
    <property type="match status" value="1"/>
</dbReference>
<evidence type="ECO:0000256" key="2">
    <source>
        <dbReference type="ARBA" id="ARBA00022649"/>
    </source>
</evidence>
<gene>
    <name evidence="9" type="ORF">IFO69_19860</name>
</gene>
<keyword evidence="6" id="KW-0460">Magnesium</keyword>
<comment type="cofactor">
    <cofactor evidence="1">
        <name>Mg(2+)</name>
        <dbReference type="ChEBI" id="CHEBI:18420"/>
    </cofactor>
</comment>
<protein>
    <submittedName>
        <fullName evidence="9">PIN domain-containing protein</fullName>
    </submittedName>
</protein>
<evidence type="ECO:0000256" key="6">
    <source>
        <dbReference type="ARBA" id="ARBA00022842"/>
    </source>
</evidence>
<dbReference type="Gene3D" id="3.40.50.1010">
    <property type="entry name" value="5'-nuclease"/>
    <property type="match status" value="1"/>
</dbReference>
<dbReference type="Proteomes" id="UP000647133">
    <property type="component" value="Unassembled WGS sequence"/>
</dbReference>
<dbReference type="RefSeq" id="WP_192011898.1">
    <property type="nucleotide sequence ID" value="NZ_JACYTQ010000010.1"/>
</dbReference>
<dbReference type="InterPro" id="IPR050556">
    <property type="entry name" value="Type_II_TA_system_RNase"/>
</dbReference>
<dbReference type="EMBL" id="JACYTQ010000010">
    <property type="protein sequence ID" value="MBD8491019.1"/>
    <property type="molecule type" value="Genomic_DNA"/>
</dbReference>
<dbReference type="Pfam" id="PF01850">
    <property type="entry name" value="PIN"/>
    <property type="match status" value="1"/>
</dbReference>
<keyword evidence="4" id="KW-0479">Metal-binding</keyword>
<proteinExistence type="inferred from homology"/>
<organism evidence="9 10">
    <name type="scientific">Echinicola arenosa</name>
    <dbReference type="NCBI Taxonomy" id="2774144"/>
    <lineage>
        <taxon>Bacteria</taxon>
        <taxon>Pseudomonadati</taxon>
        <taxon>Bacteroidota</taxon>
        <taxon>Cytophagia</taxon>
        <taxon>Cytophagales</taxon>
        <taxon>Cyclobacteriaceae</taxon>
        <taxon>Echinicola</taxon>
    </lineage>
</organism>
<name>A0ABR9AR41_9BACT</name>
<feature type="domain" description="PIN" evidence="8">
    <location>
        <begin position="4"/>
        <end position="142"/>
    </location>
</feature>
<comment type="similarity">
    <text evidence="7">Belongs to the PINc/VapC protein family.</text>
</comment>
<evidence type="ECO:0000313" key="9">
    <source>
        <dbReference type="EMBL" id="MBD8491019.1"/>
    </source>
</evidence>
<evidence type="ECO:0000256" key="4">
    <source>
        <dbReference type="ARBA" id="ARBA00022723"/>
    </source>
</evidence>
<comment type="caution">
    <text evidence="9">The sequence shown here is derived from an EMBL/GenBank/DDBJ whole genome shotgun (WGS) entry which is preliminary data.</text>
</comment>
<keyword evidence="2" id="KW-1277">Toxin-antitoxin system</keyword>
<evidence type="ECO:0000259" key="8">
    <source>
        <dbReference type="Pfam" id="PF01850"/>
    </source>
</evidence>
<dbReference type="SUPFAM" id="SSF88723">
    <property type="entry name" value="PIN domain-like"/>
    <property type="match status" value="1"/>
</dbReference>
<evidence type="ECO:0000256" key="7">
    <source>
        <dbReference type="ARBA" id="ARBA00038093"/>
    </source>
</evidence>
<keyword evidence="5" id="KW-0378">Hydrolase</keyword>
<dbReference type="InterPro" id="IPR002716">
    <property type="entry name" value="PIN_dom"/>
</dbReference>
<evidence type="ECO:0000313" key="10">
    <source>
        <dbReference type="Proteomes" id="UP000647133"/>
    </source>
</evidence>
<accession>A0ABR9AR41</accession>